<comment type="caution">
    <text evidence="3">The sequence shown here is derived from an EMBL/GenBank/DDBJ whole genome shotgun (WGS) entry which is preliminary data.</text>
</comment>
<dbReference type="SUPFAM" id="SSF53448">
    <property type="entry name" value="Nucleotide-diphospho-sugar transferases"/>
    <property type="match status" value="1"/>
</dbReference>
<sequence length="232" mass="24873">MHAGHKVSAIVTCAGKGTRFGSNKLLVTIDGMTVIERTVRAIMVPVVDEVIVTVSPENEAEYRRILVDDAGLDVVLVEGGAERHLSAMQGLAATTGDIVITHDGVRPFTTPDLVEKVVEAAVQHGAAMLGMPSTVQVKLVSDDGFIEGSLDRSHSWLGQTPQAFQRDLLHAAYRAAVESEYARVSDDADLVAEYCGVAVRIIEGHVNNIKITTPQDLGTARLIAEHLLDAEE</sequence>
<dbReference type="PANTHER" id="PTHR32125">
    <property type="entry name" value="2-C-METHYL-D-ERYTHRITOL 4-PHOSPHATE CYTIDYLYLTRANSFERASE, CHLOROPLASTIC"/>
    <property type="match status" value="1"/>
</dbReference>
<dbReference type="InterPro" id="IPR034683">
    <property type="entry name" value="IspD/TarI"/>
</dbReference>
<gene>
    <name evidence="3" type="primary">ispD</name>
    <name evidence="3" type="ORF">GCM10009750_28560</name>
</gene>
<reference evidence="3 4" key="1">
    <citation type="journal article" date="2019" name="Int. J. Syst. Evol. Microbiol.">
        <title>The Global Catalogue of Microorganisms (GCM) 10K type strain sequencing project: providing services to taxonomists for standard genome sequencing and annotation.</title>
        <authorList>
            <consortium name="The Broad Institute Genomics Platform"/>
            <consortium name="The Broad Institute Genome Sequencing Center for Infectious Disease"/>
            <person name="Wu L."/>
            <person name="Ma J."/>
        </authorList>
    </citation>
    <scope>NUCLEOTIDE SEQUENCE [LARGE SCALE GENOMIC DNA]</scope>
    <source>
        <strain evidence="3 4">JCM 14323</strain>
    </source>
</reference>
<dbReference type="GO" id="GO:0016779">
    <property type="term" value="F:nucleotidyltransferase activity"/>
    <property type="evidence" value="ECO:0007669"/>
    <property type="project" value="UniProtKB-KW"/>
</dbReference>
<evidence type="ECO:0000256" key="2">
    <source>
        <dbReference type="ARBA" id="ARBA00022695"/>
    </source>
</evidence>
<keyword evidence="2 3" id="KW-0548">Nucleotidyltransferase</keyword>
<keyword evidence="1" id="KW-0808">Transferase</keyword>
<evidence type="ECO:0000313" key="4">
    <source>
        <dbReference type="Proteomes" id="UP001501746"/>
    </source>
</evidence>
<dbReference type="InterPro" id="IPR018294">
    <property type="entry name" value="ISPD_synthase_CS"/>
</dbReference>
<dbReference type="Proteomes" id="UP001501746">
    <property type="component" value="Unassembled WGS sequence"/>
</dbReference>
<organism evidence="3 4">
    <name type="scientific">Agromyces salentinus</name>
    <dbReference type="NCBI Taxonomy" id="269421"/>
    <lineage>
        <taxon>Bacteria</taxon>
        <taxon>Bacillati</taxon>
        <taxon>Actinomycetota</taxon>
        <taxon>Actinomycetes</taxon>
        <taxon>Micrococcales</taxon>
        <taxon>Microbacteriaceae</taxon>
        <taxon>Agromyces</taxon>
    </lineage>
</organism>
<evidence type="ECO:0000313" key="3">
    <source>
        <dbReference type="EMBL" id="GAA1840756.1"/>
    </source>
</evidence>
<dbReference type="CDD" id="cd02516">
    <property type="entry name" value="CDP-ME_synthetase"/>
    <property type="match status" value="1"/>
</dbReference>
<dbReference type="PROSITE" id="PS01295">
    <property type="entry name" value="ISPD"/>
    <property type="match status" value="1"/>
</dbReference>
<dbReference type="InterPro" id="IPR029044">
    <property type="entry name" value="Nucleotide-diphossugar_trans"/>
</dbReference>
<dbReference type="Pfam" id="PF01128">
    <property type="entry name" value="IspD"/>
    <property type="match status" value="1"/>
</dbReference>
<dbReference type="PANTHER" id="PTHR32125:SF4">
    <property type="entry name" value="2-C-METHYL-D-ERYTHRITOL 4-PHOSPHATE CYTIDYLYLTRANSFERASE, CHLOROPLASTIC"/>
    <property type="match status" value="1"/>
</dbReference>
<evidence type="ECO:0000256" key="1">
    <source>
        <dbReference type="ARBA" id="ARBA00022679"/>
    </source>
</evidence>
<dbReference type="EMBL" id="BAAANK010000008">
    <property type="protein sequence ID" value="GAA1840756.1"/>
    <property type="molecule type" value="Genomic_DNA"/>
</dbReference>
<proteinExistence type="predicted"/>
<accession>A0ABN2MWS3</accession>
<dbReference type="Gene3D" id="3.90.550.10">
    <property type="entry name" value="Spore Coat Polysaccharide Biosynthesis Protein SpsA, Chain A"/>
    <property type="match status" value="1"/>
</dbReference>
<protein>
    <submittedName>
        <fullName evidence="3">2-C-methyl-D-erythritol 4-phosphate cytidylyltransferase</fullName>
    </submittedName>
</protein>
<dbReference type="RefSeq" id="WP_170296962.1">
    <property type="nucleotide sequence ID" value="NZ_BAAANK010000008.1"/>
</dbReference>
<name>A0ABN2MWS3_9MICO</name>
<dbReference type="InterPro" id="IPR050088">
    <property type="entry name" value="IspD/TarI_cytidylyltransf_bact"/>
</dbReference>
<keyword evidence="4" id="KW-1185">Reference proteome</keyword>